<reference evidence="5 6" key="1">
    <citation type="submission" date="2017-12" db="EMBL/GenBank/DDBJ databases">
        <title>High-resolution comparative analysis of great ape genomes.</title>
        <authorList>
            <person name="Pollen A."/>
            <person name="Hastie A."/>
            <person name="Hormozdiari F."/>
            <person name="Dougherty M."/>
            <person name="Liu R."/>
            <person name="Chaisson M."/>
            <person name="Hoppe E."/>
            <person name="Hill C."/>
            <person name="Pang A."/>
            <person name="Hillier L."/>
            <person name="Baker C."/>
            <person name="Armstrong J."/>
            <person name="Shendure J."/>
            <person name="Paten B."/>
            <person name="Wilson R."/>
            <person name="Chao H."/>
            <person name="Schneider V."/>
            <person name="Ventura M."/>
            <person name="Kronenberg Z."/>
            <person name="Murali S."/>
            <person name="Gordon D."/>
            <person name="Cantsilieris S."/>
            <person name="Munson K."/>
            <person name="Nelson B."/>
            <person name="Raja A."/>
            <person name="Underwood J."/>
            <person name="Diekhans M."/>
            <person name="Fiddes I."/>
            <person name="Haussler D."/>
            <person name="Eichler E."/>
        </authorList>
    </citation>
    <scope>NUCLEOTIDE SEQUENCE [LARGE SCALE GENOMIC DNA]</scope>
    <source>
        <strain evidence="5">Yerkes chimp pedigree #C0471</strain>
    </source>
</reference>
<dbReference type="Gene3D" id="3.30.40.10">
    <property type="entry name" value="Zinc/RING finger domain, C3HC4 (zinc finger)"/>
    <property type="match status" value="1"/>
</dbReference>
<feature type="non-terminal residue" evidence="5">
    <location>
        <position position="79"/>
    </location>
</feature>
<keyword evidence="3" id="KW-0862">Zinc</keyword>
<dbReference type="Proteomes" id="UP000236370">
    <property type="component" value="Unassembled WGS sequence"/>
</dbReference>
<dbReference type="InterPro" id="IPR051188">
    <property type="entry name" value="PHD-type_Zinc_Finger"/>
</dbReference>
<dbReference type="EMBL" id="NBAG03000032">
    <property type="protein sequence ID" value="PNI96937.1"/>
    <property type="molecule type" value="Genomic_DNA"/>
</dbReference>
<name>A0A2J8QKY1_PANTR</name>
<evidence type="ECO:0000256" key="3">
    <source>
        <dbReference type="ARBA" id="ARBA00022833"/>
    </source>
</evidence>
<dbReference type="PROSITE" id="PS51805">
    <property type="entry name" value="EPHD"/>
    <property type="match status" value="1"/>
</dbReference>
<evidence type="ECO:0000256" key="1">
    <source>
        <dbReference type="ARBA" id="ARBA00022723"/>
    </source>
</evidence>
<evidence type="ECO:0000313" key="5">
    <source>
        <dbReference type="EMBL" id="PNI96937.1"/>
    </source>
</evidence>
<dbReference type="PANTHER" id="PTHR12420">
    <property type="entry name" value="PHD FINGER PROTEIN"/>
    <property type="match status" value="1"/>
</dbReference>
<dbReference type="AlphaFoldDB" id="A0A2J8QKY1"/>
<comment type="caution">
    <text evidence="5">The sequence shown here is derived from an EMBL/GenBank/DDBJ whole genome shotgun (WGS) entry which is preliminary data.</text>
</comment>
<feature type="domain" description="PHD-type" evidence="4">
    <location>
        <begin position="11"/>
        <end position="79"/>
    </location>
</feature>
<gene>
    <name evidence="5" type="ORF">CK820_G0029789</name>
</gene>
<dbReference type="InterPro" id="IPR034732">
    <property type="entry name" value="EPHD"/>
</dbReference>
<evidence type="ECO:0000313" key="6">
    <source>
        <dbReference type="Proteomes" id="UP000236370"/>
    </source>
</evidence>
<evidence type="ECO:0000259" key="4">
    <source>
        <dbReference type="PROSITE" id="PS51805"/>
    </source>
</evidence>
<dbReference type="InterPro" id="IPR013083">
    <property type="entry name" value="Znf_RING/FYVE/PHD"/>
</dbReference>
<protein>
    <submittedName>
        <fullName evidence="5">G2E3 isoform 9</fullName>
    </submittedName>
</protein>
<accession>A0A2J8QKY1</accession>
<keyword evidence="1" id="KW-0479">Metal-binding</keyword>
<organism evidence="5 6">
    <name type="scientific">Pan troglodytes</name>
    <name type="common">Chimpanzee</name>
    <dbReference type="NCBI Taxonomy" id="9598"/>
    <lineage>
        <taxon>Eukaryota</taxon>
        <taxon>Metazoa</taxon>
        <taxon>Chordata</taxon>
        <taxon>Craniata</taxon>
        <taxon>Vertebrata</taxon>
        <taxon>Euteleostomi</taxon>
        <taxon>Mammalia</taxon>
        <taxon>Eutheria</taxon>
        <taxon>Euarchontoglires</taxon>
        <taxon>Primates</taxon>
        <taxon>Haplorrhini</taxon>
        <taxon>Catarrhini</taxon>
        <taxon>Hominidae</taxon>
        <taxon>Pan</taxon>
    </lineage>
</organism>
<keyword evidence="2" id="KW-0863">Zinc-finger</keyword>
<sequence length="79" mass="9222">MNESKPGDSQNLACVFCRKNDDCPNKYGEKKTKEKWNLTVHYYCLLMSSGIWQRGKEEEGVYGFLIEDIRKEVNRASKL</sequence>
<evidence type="ECO:0000256" key="2">
    <source>
        <dbReference type="ARBA" id="ARBA00022771"/>
    </source>
</evidence>
<dbReference type="GO" id="GO:0008270">
    <property type="term" value="F:zinc ion binding"/>
    <property type="evidence" value="ECO:0007669"/>
    <property type="project" value="UniProtKB-KW"/>
</dbReference>
<proteinExistence type="predicted"/>
<dbReference type="PANTHER" id="PTHR12420:SF37">
    <property type="entry name" value="G2_M PHASE-SPECIFIC E3 UBIQUITIN-PROTEIN LIGASE"/>
    <property type="match status" value="1"/>
</dbReference>